<dbReference type="InterPro" id="IPR036291">
    <property type="entry name" value="NAD(P)-bd_dom_sf"/>
</dbReference>
<keyword evidence="17" id="KW-1185">Reference proteome</keyword>
<dbReference type="PANTHER" id="PTHR32268">
    <property type="entry name" value="HOMOSERINE O-ACETYLTRANSFERASE"/>
    <property type="match status" value="1"/>
</dbReference>
<feature type="active site" evidence="12">
    <location>
        <position position="323"/>
    </location>
</feature>
<dbReference type="AlphaFoldDB" id="A0A7I9VKQ7"/>
<proteinExistence type="inferred from homology"/>
<dbReference type="InterPro" id="IPR001342">
    <property type="entry name" value="HDH_cat"/>
</dbReference>
<keyword evidence="9 12" id="KW-0486">Methionine biosynthesis</keyword>
<comment type="catalytic activity">
    <reaction evidence="10">
        <text>L-homoserine + NADP(+) = L-aspartate 4-semialdehyde + NADPH + H(+)</text>
        <dbReference type="Rhea" id="RHEA:15761"/>
        <dbReference type="ChEBI" id="CHEBI:15378"/>
        <dbReference type="ChEBI" id="CHEBI:57476"/>
        <dbReference type="ChEBI" id="CHEBI:57783"/>
        <dbReference type="ChEBI" id="CHEBI:58349"/>
        <dbReference type="ChEBI" id="CHEBI:537519"/>
        <dbReference type="EC" id="1.1.1.3"/>
    </reaction>
    <physiologicalReaction direction="right-to-left" evidence="10">
        <dbReference type="Rhea" id="RHEA:15763"/>
    </physiologicalReaction>
</comment>
<sequence length="757" mass="81491">MRAAAINVRPFPMALSETPADPGAAARAAFIAPETRFVELRAPLPLELGGELPGVRVAYRSWGRLAPAGDNAVVVCHALTGSADADRWWTGMFGPGRALDPEQDFIVCSNILGSCYGTTGPVSLDPATGRPWLGDFPLVTIRDMVRAQRELLRALGVTRVRLVVGGSLGGMQVLEWALTFPELVEAIAPIATSARHSAWAIGLSEAQRQAIYADPRWRGGRYDLADPPAGGLSAARTMAMCTYRHKGSFEERFGRRLQAAGLFAMESYLRYQGRQFVERFDAASYVALTRAMDTHDVARGRGDFDEVLRSVRCPALVVSIDSDVLYLPEEQEEIARGIPGARLLRLASRDGHDAFLIDVDWLSGAVAEFRGRAPARRAPIRSPSRPAVEGGERPEVSLFVLGKGKVGGELLDQIARQLPTLERDYDVALRVVGLADRRRTLVDEGGVDLARWRELLAAAPETGPFGPATARPALERLARAALPVLVDVTAADGMEQVYAEAFRRGVHVVGANKRPLVVPWGAREALVAGRRQAHRHWRYETTVGASLPVLDTLRGLVRAGDRVRRVEGSLSGTLGFVTSELTKGFPLSLVVRWARELGHTEEDPRDDLSGLDAARKAVILARELGVAAEVADVAVEPLVPREALPGGSLQELYEGLRRHDAGFAARCAALRDRGLVLRYVARLDLSGDRPALSVGPVEVPASHRAASLQGVEAYVAFTTDRHADLPLLVQGAGVGGALTAGGLLSEIFEVAAGHGAR</sequence>
<name>A0A7I9VKQ7_9BACT</name>
<dbReference type="FunFam" id="3.30.360.10:FF:000006">
    <property type="entry name" value="Bifunctional aspartokinase/homoserine dehydrogenase"/>
    <property type="match status" value="1"/>
</dbReference>
<dbReference type="InterPro" id="IPR008220">
    <property type="entry name" value="HAT_MetX-like"/>
</dbReference>
<comment type="caution">
    <text evidence="12">Lacks conserved residue(s) required for the propagation of feature annotation.</text>
</comment>
<evidence type="ECO:0000256" key="1">
    <source>
        <dbReference type="ARBA" id="ARBA00001920"/>
    </source>
</evidence>
<comment type="similarity">
    <text evidence="12">Belongs to the AB hydrolase superfamily. MetX family.</text>
</comment>
<dbReference type="EC" id="2.3.1.31" evidence="12"/>
<evidence type="ECO:0000256" key="8">
    <source>
        <dbReference type="ARBA" id="ARBA00023002"/>
    </source>
</evidence>
<evidence type="ECO:0000256" key="4">
    <source>
        <dbReference type="ARBA" id="ARBA00022605"/>
    </source>
</evidence>
<gene>
    <name evidence="12" type="primary">metXA</name>
    <name evidence="16" type="ORF">AMYX_17450</name>
</gene>
<comment type="catalytic activity">
    <reaction evidence="12">
        <text>L-homoserine + acetyl-CoA = O-acetyl-L-homoserine + CoA</text>
        <dbReference type="Rhea" id="RHEA:13701"/>
        <dbReference type="ChEBI" id="CHEBI:57287"/>
        <dbReference type="ChEBI" id="CHEBI:57288"/>
        <dbReference type="ChEBI" id="CHEBI:57476"/>
        <dbReference type="ChEBI" id="CHEBI:57716"/>
        <dbReference type="EC" id="2.3.1.31"/>
    </reaction>
</comment>
<comment type="cofactor">
    <cofactor evidence="1">
        <name>a metal cation</name>
        <dbReference type="ChEBI" id="CHEBI:25213"/>
    </cofactor>
</comment>
<dbReference type="InterPro" id="IPR029058">
    <property type="entry name" value="AB_hydrolase_fold"/>
</dbReference>
<dbReference type="GO" id="GO:0004414">
    <property type="term" value="F:homoserine O-acetyltransferase activity"/>
    <property type="evidence" value="ECO:0007669"/>
    <property type="project" value="UniProtKB-UniRule"/>
</dbReference>
<keyword evidence="6" id="KW-0791">Threonine biosynthesis</keyword>
<evidence type="ECO:0000313" key="17">
    <source>
        <dbReference type="Proteomes" id="UP000503640"/>
    </source>
</evidence>
<dbReference type="GO" id="GO:0009086">
    <property type="term" value="P:methionine biosynthetic process"/>
    <property type="evidence" value="ECO:0007669"/>
    <property type="project" value="UniProtKB-UniRule"/>
</dbReference>
<comment type="function">
    <text evidence="12">Transfers an acetyl group from acetyl-CoA to L-homoserine, forming acetyl-L-homoserine.</text>
</comment>
<dbReference type="GO" id="GO:0004412">
    <property type="term" value="F:homoserine dehydrogenase activity"/>
    <property type="evidence" value="ECO:0007669"/>
    <property type="project" value="UniProtKB-EC"/>
</dbReference>
<organism evidence="16 17">
    <name type="scientific">Anaeromyxobacter diazotrophicus</name>
    <dbReference type="NCBI Taxonomy" id="2590199"/>
    <lineage>
        <taxon>Bacteria</taxon>
        <taxon>Pseudomonadati</taxon>
        <taxon>Myxococcota</taxon>
        <taxon>Myxococcia</taxon>
        <taxon>Myxococcales</taxon>
        <taxon>Cystobacterineae</taxon>
        <taxon>Anaeromyxobacteraceae</taxon>
        <taxon>Anaeromyxobacter</taxon>
    </lineage>
</organism>
<comment type="pathway">
    <text evidence="12">Amino-acid biosynthesis; L-methionine biosynthesis via de novo pathway; O-acetyl-L-homoserine from L-homoserine: step 1/1.</text>
</comment>
<evidence type="ECO:0000313" key="16">
    <source>
        <dbReference type="EMBL" id="GEJ57004.1"/>
    </source>
</evidence>
<dbReference type="GO" id="GO:0009090">
    <property type="term" value="P:homoserine biosynthetic process"/>
    <property type="evidence" value="ECO:0007669"/>
    <property type="project" value="UniProtKB-ARBA"/>
</dbReference>
<keyword evidence="8" id="KW-0560">Oxidoreductase</keyword>
<feature type="binding site" evidence="12">
    <location>
        <position position="353"/>
    </location>
    <ligand>
        <name>substrate</name>
    </ligand>
</feature>
<evidence type="ECO:0000256" key="11">
    <source>
        <dbReference type="ARBA" id="ARBA00049031"/>
    </source>
</evidence>
<keyword evidence="7" id="KW-0521">NADP</keyword>
<dbReference type="GO" id="GO:0005737">
    <property type="term" value="C:cytoplasm"/>
    <property type="evidence" value="ECO:0007669"/>
    <property type="project" value="UniProtKB-SubCell"/>
</dbReference>
<evidence type="ECO:0000256" key="3">
    <source>
        <dbReference type="ARBA" id="ARBA00005062"/>
    </source>
</evidence>
<dbReference type="PANTHER" id="PTHR32268:SF11">
    <property type="entry name" value="HOMOSERINE O-ACETYLTRANSFERASE"/>
    <property type="match status" value="1"/>
</dbReference>
<dbReference type="SUPFAM" id="SSF51735">
    <property type="entry name" value="NAD(P)-binding Rossmann-fold domains"/>
    <property type="match status" value="1"/>
</dbReference>
<evidence type="ECO:0000256" key="5">
    <source>
        <dbReference type="ARBA" id="ARBA00022679"/>
    </source>
</evidence>
<dbReference type="HAMAP" id="MF_00296">
    <property type="entry name" value="MetX_acyltransf"/>
    <property type="match status" value="1"/>
</dbReference>
<dbReference type="Gene3D" id="3.40.50.1820">
    <property type="entry name" value="alpha/beta hydrolase"/>
    <property type="match status" value="1"/>
</dbReference>
<dbReference type="Pfam" id="PF00742">
    <property type="entry name" value="Homoserine_dh"/>
    <property type="match status" value="1"/>
</dbReference>
<dbReference type="NCBIfam" id="NF001209">
    <property type="entry name" value="PRK00175.1"/>
    <property type="match status" value="1"/>
</dbReference>
<comment type="catalytic activity">
    <reaction evidence="11">
        <text>L-homoserine + NAD(+) = L-aspartate 4-semialdehyde + NADH + H(+)</text>
        <dbReference type="Rhea" id="RHEA:15757"/>
        <dbReference type="ChEBI" id="CHEBI:15378"/>
        <dbReference type="ChEBI" id="CHEBI:57476"/>
        <dbReference type="ChEBI" id="CHEBI:57540"/>
        <dbReference type="ChEBI" id="CHEBI:57945"/>
        <dbReference type="ChEBI" id="CHEBI:537519"/>
        <dbReference type="EC" id="1.1.1.3"/>
    </reaction>
    <physiologicalReaction direction="right-to-left" evidence="11">
        <dbReference type="Rhea" id="RHEA:15759"/>
    </physiologicalReaction>
</comment>
<dbReference type="Proteomes" id="UP000503640">
    <property type="component" value="Unassembled WGS sequence"/>
</dbReference>
<reference evidence="17" key="1">
    <citation type="journal article" date="2020" name="Appl. Environ. Microbiol.">
        <title>Diazotrophic Anaeromyxobacter Isolates from Soils.</title>
        <authorList>
            <person name="Masuda Y."/>
            <person name="Yamanaka H."/>
            <person name="Xu Z.X."/>
            <person name="Shiratori Y."/>
            <person name="Aono T."/>
            <person name="Amachi S."/>
            <person name="Senoo K."/>
            <person name="Itoh H."/>
        </authorList>
    </citation>
    <scope>NUCLEOTIDE SEQUENCE [LARGE SCALE GENOMIC DNA]</scope>
    <source>
        <strain evidence="17">R267</strain>
    </source>
</reference>
<dbReference type="Gene3D" id="3.30.360.10">
    <property type="entry name" value="Dihydrodipicolinate Reductase, domain 2"/>
    <property type="match status" value="1"/>
</dbReference>
<evidence type="ECO:0000256" key="10">
    <source>
        <dbReference type="ARBA" id="ARBA00048841"/>
    </source>
</evidence>
<evidence type="ECO:0000259" key="14">
    <source>
        <dbReference type="Pfam" id="PF00742"/>
    </source>
</evidence>
<dbReference type="GO" id="GO:0009089">
    <property type="term" value="P:lysine biosynthetic process via diaminopimelate"/>
    <property type="evidence" value="ECO:0007669"/>
    <property type="project" value="UniProtKB-ARBA"/>
</dbReference>
<evidence type="ECO:0000256" key="7">
    <source>
        <dbReference type="ARBA" id="ARBA00022857"/>
    </source>
</evidence>
<accession>A0A7I9VKQ7</accession>
<feature type="active site" evidence="12">
    <location>
        <position position="352"/>
    </location>
</feature>
<keyword evidence="12" id="KW-0012">Acyltransferase</keyword>
<feature type="binding site" evidence="12">
    <location>
        <position position="236"/>
    </location>
    <ligand>
        <name>substrate</name>
    </ligand>
</feature>
<comment type="subunit">
    <text evidence="12">Homodimer.</text>
</comment>
<dbReference type="InterPro" id="IPR005106">
    <property type="entry name" value="Asp/hSer_DH_NAD-bd"/>
</dbReference>
<dbReference type="GO" id="GO:0009088">
    <property type="term" value="P:threonine biosynthetic process"/>
    <property type="evidence" value="ECO:0007669"/>
    <property type="project" value="UniProtKB-UniPathway"/>
</dbReference>
<evidence type="ECO:0000259" key="13">
    <source>
        <dbReference type="Pfam" id="PF00561"/>
    </source>
</evidence>
<evidence type="ECO:0000259" key="15">
    <source>
        <dbReference type="Pfam" id="PF03447"/>
    </source>
</evidence>
<dbReference type="EMBL" id="BJTG01000004">
    <property type="protein sequence ID" value="GEJ57004.1"/>
    <property type="molecule type" value="Genomic_DNA"/>
</dbReference>
<feature type="domain" description="Aspartate/homoserine dehydrogenase NAD-binding" evidence="15">
    <location>
        <begin position="402"/>
        <end position="540"/>
    </location>
</feature>
<feature type="domain" description="Homoserine dehydrogenase catalytic" evidence="14">
    <location>
        <begin position="548"/>
        <end position="747"/>
    </location>
</feature>
<feature type="domain" description="AB hydrolase-1" evidence="13">
    <location>
        <begin position="71"/>
        <end position="356"/>
    </location>
</feature>
<feature type="active site" description="Nucleophile" evidence="12">
    <location>
        <position position="167"/>
    </location>
</feature>
<protein>
    <recommendedName>
        <fullName evidence="12">Homoserine O-acetyltransferase</fullName>
        <shortName evidence="12">HAT</shortName>
        <ecNumber evidence="12">2.3.1.31</ecNumber>
    </recommendedName>
    <alternativeName>
        <fullName evidence="12">Homoserine transacetylase</fullName>
        <shortName evidence="12">HTA</shortName>
    </alternativeName>
</protein>
<dbReference type="NCBIfam" id="TIGR01392">
    <property type="entry name" value="homoserO_Ac_trn"/>
    <property type="match status" value="1"/>
</dbReference>
<keyword evidence="4 12" id="KW-0028">Amino-acid biosynthesis</keyword>
<comment type="caution">
    <text evidence="16">The sequence shown here is derived from an EMBL/GenBank/DDBJ whole genome shotgun (WGS) entry which is preliminary data.</text>
</comment>
<evidence type="ECO:0000256" key="6">
    <source>
        <dbReference type="ARBA" id="ARBA00022697"/>
    </source>
</evidence>
<dbReference type="Pfam" id="PF03447">
    <property type="entry name" value="NAD_binding_3"/>
    <property type="match status" value="1"/>
</dbReference>
<dbReference type="UniPathway" id="UPA00051">
    <property type="reaction ID" value="UER00074"/>
</dbReference>
<comment type="subcellular location">
    <subcellularLocation>
        <location evidence="12">Cytoplasm</location>
    </subcellularLocation>
</comment>
<dbReference type="SUPFAM" id="SSF53474">
    <property type="entry name" value="alpha/beta-Hydrolases"/>
    <property type="match status" value="1"/>
</dbReference>
<dbReference type="SUPFAM" id="SSF55347">
    <property type="entry name" value="Glyceraldehyde-3-phosphate dehydrogenase-like, C-terminal domain"/>
    <property type="match status" value="1"/>
</dbReference>
<evidence type="ECO:0000256" key="2">
    <source>
        <dbReference type="ARBA" id="ARBA00005056"/>
    </source>
</evidence>
<comment type="pathway">
    <text evidence="3">Amino-acid biosynthesis; L-methionine biosynthesis via de novo pathway; L-homoserine from L-aspartate: step 3/3.</text>
</comment>
<evidence type="ECO:0000256" key="12">
    <source>
        <dbReference type="HAMAP-Rule" id="MF_00296"/>
    </source>
</evidence>
<dbReference type="Gene3D" id="3.40.50.720">
    <property type="entry name" value="NAD(P)-binding Rossmann-like Domain"/>
    <property type="match status" value="1"/>
</dbReference>
<evidence type="ECO:0000256" key="9">
    <source>
        <dbReference type="ARBA" id="ARBA00023167"/>
    </source>
</evidence>
<comment type="pathway">
    <text evidence="2">Amino-acid biosynthesis; L-threonine biosynthesis; L-threonine from L-aspartate: step 3/5.</text>
</comment>
<dbReference type="InterPro" id="IPR000073">
    <property type="entry name" value="AB_hydrolase_1"/>
</dbReference>
<dbReference type="UniPathway" id="UPA00050">
    <property type="reaction ID" value="UER00063"/>
</dbReference>
<keyword evidence="12" id="KW-0963">Cytoplasm</keyword>
<dbReference type="GO" id="GO:0050661">
    <property type="term" value="F:NADP binding"/>
    <property type="evidence" value="ECO:0007669"/>
    <property type="project" value="InterPro"/>
</dbReference>
<dbReference type="Pfam" id="PF00561">
    <property type="entry name" value="Abhydrolase_1"/>
    <property type="match status" value="1"/>
</dbReference>
<keyword evidence="5 12" id="KW-0808">Transferase</keyword>